<proteinExistence type="predicted"/>
<evidence type="ECO:0000313" key="1">
    <source>
        <dbReference type="EMBL" id="CAG7718550.1"/>
    </source>
</evidence>
<reference evidence="1" key="1">
    <citation type="submission" date="2021-06" db="EMBL/GenBank/DDBJ databases">
        <authorList>
            <person name="Hodson N. C."/>
            <person name="Mongue J. A."/>
            <person name="Jaron S. K."/>
        </authorList>
    </citation>
    <scope>NUCLEOTIDE SEQUENCE</scope>
</reference>
<dbReference type="EMBL" id="CAJVCH010054242">
    <property type="protein sequence ID" value="CAG7718550.1"/>
    <property type="molecule type" value="Genomic_DNA"/>
</dbReference>
<dbReference type="Proteomes" id="UP000708208">
    <property type="component" value="Unassembled WGS sequence"/>
</dbReference>
<gene>
    <name evidence="1" type="ORF">AFUS01_LOCUS7934</name>
</gene>
<accession>A0A8J2JJU5</accession>
<protein>
    <submittedName>
        <fullName evidence="1">Uncharacterized protein</fullName>
    </submittedName>
</protein>
<comment type="caution">
    <text evidence="1">The sequence shown here is derived from an EMBL/GenBank/DDBJ whole genome shotgun (WGS) entry which is preliminary data.</text>
</comment>
<sequence>IGTGVKYCGYLER</sequence>
<feature type="non-terminal residue" evidence="1">
    <location>
        <position position="1"/>
    </location>
</feature>
<keyword evidence="2" id="KW-1185">Reference proteome</keyword>
<organism evidence="1 2">
    <name type="scientific">Allacma fusca</name>
    <dbReference type="NCBI Taxonomy" id="39272"/>
    <lineage>
        <taxon>Eukaryota</taxon>
        <taxon>Metazoa</taxon>
        <taxon>Ecdysozoa</taxon>
        <taxon>Arthropoda</taxon>
        <taxon>Hexapoda</taxon>
        <taxon>Collembola</taxon>
        <taxon>Symphypleona</taxon>
        <taxon>Sminthuridae</taxon>
        <taxon>Allacma</taxon>
    </lineage>
</organism>
<evidence type="ECO:0000313" key="2">
    <source>
        <dbReference type="Proteomes" id="UP000708208"/>
    </source>
</evidence>
<name>A0A8J2JJU5_9HEXA</name>